<organism evidence="2 3">
    <name type="scientific">Puccinia sorghi</name>
    <dbReference type="NCBI Taxonomy" id="27349"/>
    <lineage>
        <taxon>Eukaryota</taxon>
        <taxon>Fungi</taxon>
        <taxon>Dikarya</taxon>
        <taxon>Basidiomycota</taxon>
        <taxon>Pucciniomycotina</taxon>
        <taxon>Pucciniomycetes</taxon>
        <taxon>Pucciniales</taxon>
        <taxon>Pucciniaceae</taxon>
        <taxon>Puccinia</taxon>
    </lineage>
</organism>
<evidence type="ECO:0000313" key="3">
    <source>
        <dbReference type="Proteomes" id="UP000037035"/>
    </source>
</evidence>
<dbReference type="Pfam" id="PF05699">
    <property type="entry name" value="Dimer_Tnp_hAT"/>
    <property type="match status" value="1"/>
</dbReference>
<evidence type="ECO:0000259" key="1">
    <source>
        <dbReference type="Pfam" id="PF05699"/>
    </source>
</evidence>
<name>A0A0L6VN49_9BASI</name>
<keyword evidence="3" id="KW-1185">Reference proteome</keyword>
<dbReference type="SUPFAM" id="SSF53098">
    <property type="entry name" value="Ribonuclease H-like"/>
    <property type="match status" value="1"/>
</dbReference>
<dbReference type="InterPro" id="IPR008906">
    <property type="entry name" value="HATC_C_dom"/>
</dbReference>
<dbReference type="InterPro" id="IPR012337">
    <property type="entry name" value="RNaseH-like_sf"/>
</dbReference>
<dbReference type="GO" id="GO:0046983">
    <property type="term" value="F:protein dimerization activity"/>
    <property type="evidence" value="ECO:0007669"/>
    <property type="project" value="InterPro"/>
</dbReference>
<reference evidence="2 3" key="1">
    <citation type="submission" date="2015-08" db="EMBL/GenBank/DDBJ databases">
        <title>Next Generation Sequencing and Analysis of the Genome of Puccinia sorghi L Schw, the Causal Agent of Maize Common Rust.</title>
        <authorList>
            <person name="Rochi L."/>
            <person name="Burguener G."/>
            <person name="Darino M."/>
            <person name="Turjanski A."/>
            <person name="Kreff E."/>
            <person name="Dieguez M.J."/>
            <person name="Sacco F."/>
        </authorList>
    </citation>
    <scope>NUCLEOTIDE SEQUENCE [LARGE SCALE GENOMIC DNA]</scope>
    <source>
        <strain evidence="2 3">RO10H11247</strain>
    </source>
</reference>
<sequence length="63" mass="7133">MARCFLAIPATSAPSEQVFSQCKTVVGPHCRSLSGESIEHLLCLKEWYYSMRTLDPMTMRIPN</sequence>
<dbReference type="OrthoDB" id="3560146at2759"/>
<feature type="non-terminal residue" evidence="2">
    <location>
        <position position="1"/>
    </location>
</feature>
<proteinExistence type="predicted"/>
<protein>
    <recommendedName>
        <fullName evidence="1">HAT C-terminal dimerisation domain-containing protein</fullName>
    </recommendedName>
</protein>
<accession>A0A0L6VN49</accession>
<dbReference type="VEuPathDB" id="FungiDB:VP01_13266g1"/>
<feature type="domain" description="HAT C-terminal dimerisation" evidence="1">
    <location>
        <begin position="1"/>
        <end position="48"/>
    </location>
</feature>
<dbReference type="Proteomes" id="UP000037035">
    <property type="component" value="Unassembled WGS sequence"/>
</dbReference>
<evidence type="ECO:0000313" key="2">
    <source>
        <dbReference type="EMBL" id="KNZ62002.1"/>
    </source>
</evidence>
<dbReference type="EMBL" id="LAVV01003628">
    <property type="protein sequence ID" value="KNZ62002.1"/>
    <property type="molecule type" value="Genomic_DNA"/>
</dbReference>
<dbReference type="AlphaFoldDB" id="A0A0L6VN49"/>
<comment type="caution">
    <text evidence="2">The sequence shown here is derived from an EMBL/GenBank/DDBJ whole genome shotgun (WGS) entry which is preliminary data.</text>
</comment>
<gene>
    <name evidence="2" type="ORF">VP01_13266g1</name>
</gene>